<dbReference type="EMBL" id="CP048113">
    <property type="protein sequence ID" value="QHS63600.1"/>
    <property type="molecule type" value="Genomic_DNA"/>
</dbReference>
<evidence type="ECO:0000256" key="1">
    <source>
        <dbReference type="SAM" id="SignalP"/>
    </source>
</evidence>
<sequence length="416" mass="46692">MFKPLFLLVLAVVAFVDCVAQTKNTFKTSQGLTISVRTNGIYVNGNNLFTIDPEDELYFTDRQCRLIETSGSTFLFVPADGRPREEKLHCFKITADKVALVLKAINSEIRNRDDDPYPEFGGEDITESYTTQDSMYYVPTRYYEIRDGKILFDSVLTINMDISRNGLYMSAPMTENGYCCKVVATPVPLVDPLIISERIDGPANIRDEVNGNLLFTLADNVPVTRGNEKNNWYAIGLTVDLTPAQFTKHLIEKGSPLYVKGKTVGKALNDIHLDEQQYRENKTVQIGGYTAMQNIKPNTLPENILSAIISENTAGLSALRDFIKGFGLRQCTNGDYTAYCLEGLYTVYDISAPVRIGLYFEKSTLAGILHLNKIDYKHATAYKLTRNYYLTVPGKQSAEKINKLITQLNDMLNHAD</sequence>
<accession>A0A6B9ZMB9</accession>
<keyword evidence="3" id="KW-1185">Reference proteome</keyword>
<reference evidence="2 3" key="1">
    <citation type="submission" date="2020-01" db="EMBL/GenBank/DDBJ databases">
        <title>Complete genome sequence of Chitinophaga sp. H33E-04 isolated from quinoa roots.</title>
        <authorList>
            <person name="Weon H.-Y."/>
            <person name="Lee S.A."/>
        </authorList>
    </citation>
    <scope>NUCLEOTIDE SEQUENCE [LARGE SCALE GENOMIC DNA]</scope>
    <source>
        <strain evidence="2 3">H33E-04</strain>
    </source>
</reference>
<keyword evidence="1" id="KW-0732">Signal</keyword>
<feature type="signal peptide" evidence="1">
    <location>
        <begin position="1"/>
        <end position="22"/>
    </location>
</feature>
<protein>
    <submittedName>
        <fullName evidence="2">Uncharacterized protein</fullName>
    </submittedName>
</protein>
<dbReference type="Proteomes" id="UP000476411">
    <property type="component" value="Chromosome"/>
</dbReference>
<dbReference type="RefSeq" id="WP_162335316.1">
    <property type="nucleotide sequence ID" value="NZ_CP048113.1"/>
</dbReference>
<evidence type="ECO:0000313" key="3">
    <source>
        <dbReference type="Proteomes" id="UP000476411"/>
    </source>
</evidence>
<organism evidence="2 3">
    <name type="scientific">Chitinophaga agri</name>
    <dbReference type="NCBI Taxonomy" id="2703787"/>
    <lineage>
        <taxon>Bacteria</taxon>
        <taxon>Pseudomonadati</taxon>
        <taxon>Bacteroidota</taxon>
        <taxon>Chitinophagia</taxon>
        <taxon>Chitinophagales</taxon>
        <taxon>Chitinophagaceae</taxon>
        <taxon>Chitinophaga</taxon>
    </lineage>
</organism>
<name>A0A6B9ZMB9_9BACT</name>
<dbReference type="KEGG" id="chih:GWR21_29675"/>
<dbReference type="AlphaFoldDB" id="A0A6B9ZMB9"/>
<feature type="chain" id="PRO_5025419504" evidence="1">
    <location>
        <begin position="23"/>
        <end position="416"/>
    </location>
</feature>
<gene>
    <name evidence="2" type="ORF">GWR21_29675</name>
</gene>
<evidence type="ECO:0000313" key="2">
    <source>
        <dbReference type="EMBL" id="QHS63600.1"/>
    </source>
</evidence>
<proteinExistence type="predicted"/>